<gene>
    <name evidence="9" type="ORF">FOZ60_009170</name>
</gene>
<keyword evidence="3 7" id="KW-1133">Transmembrane helix</keyword>
<evidence type="ECO:0000256" key="6">
    <source>
        <dbReference type="ARBA" id="ARBA00023136"/>
    </source>
</evidence>
<dbReference type="AlphaFoldDB" id="A0A7J6PE70"/>
<keyword evidence="5" id="KW-0443">Lipid metabolism</keyword>
<dbReference type="GO" id="GO:0016020">
    <property type="term" value="C:membrane"/>
    <property type="evidence" value="ECO:0007669"/>
    <property type="project" value="GOC"/>
</dbReference>
<accession>A0A7J6PE70</accession>
<evidence type="ECO:0000256" key="7">
    <source>
        <dbReference type="SAM" id="Phobius"/>
    </source>
</evidence>
<keyword evidence="2 7" id="KW-0812">Transmembrane</keyword>
<feature type="transmembrane region" description="Helical" evidence="7">
    <location>
        <begin position="376"/>
        <end position="394"/>
    </location>
</feature>
<dbReference type="GO" id="GO:0005783">
    <property type="term" value="C:endoplasmic reticulum"/>
    <property type="evidence" value="ECO:0007669"/>
    <property type="project" value="TreeGrafter"/>
</dbReference>
<protein>
    <recommendedName>
        <fullName evidence="8">Fatty acid hydroxylase domain-containing protein</fullName>
    </recommendedName>
</protein>
<dbReference type="PANTHER" id="PTHR21624">
    <property type="entry name" value="STEROL DESATURASE-RELATED PROTEIN"/>
    <property type="match status" value="1"/>
</dbReference>
<evidence type="ECO:0000256" key="1">
    <source>
        <dbReference type="ARBA" id="ARBA00004127"/>
    </source>
</evidence>
<evidence type="ECO:0000256" key="4">
    <source>
        <dbReference type="ARBA" id="ARBA00023002"/>
    </source>
</evidence>
<comment type="caution">
    <text evidence="9">The sequence shown here is derived from an EMBL/GenBank/DDBJ whole genome shotgun (WGS) entry which is preliminary data.</text>
</comment>
<dbReference type="GO" id="GO:0008610">
    <property type="term" value="P:lipid biosynthetic process"/>
    <property type="evidence" value="ECO:0007669"/>
    <property type="project" value="InterPro"/>
</dbReference>
<name>A0A7J6PE70_PEROL</name>
<evidence type="ECO:0000256" key="3">
    <source>
        <dbReference type="ARBA" id="ARBA00022989"/>
    </source>
</evidence>
<dbReference type="Proteomes" id="UP000541610">
    <property type="component" value="Unassembled WGS sequence"/>
</dbReference>
<feature type="transmembrane region" description="Helical" evidence="7">
    <location>
        <begin position="350"/>
        <end position="370"/>
    </location>
</feature>
<feature type="domain" description="Fatty acid hydroxylase" evidence="8">
    <location>
        <begin position="151"/>
        <end position="280"/>
    </location>
</feature>
<dbReference type="GO" id="GO:0050479">
    <property type="term" value="F:glyceryl-ether monooxygenase activity"/>
    <property type="evidence" value="ECO:0007669"/>
    <property type="project" value="TreeGrafter"/>
</dbReference>
<dbReference type="GO" id="GO:0005506">
    <property type="term" value="F:iron ion binding"/>
    <property type="evidence" value="ECO:0007669"/>
    <property type="project" value="InterPro"/>
</dbReference>
<dbReference type="InterPro" id="IPR051689">
    <property type="entry name" value="Sterol_desaturase/TMEM195"/>
</dbReference>
<keyword evidence="6 7" id="KW-0472">Membrane</keyword>
<sequence length="456" mass="51722">MVNGFKRPWSLPRWEASACVIALVVSLVVSEYLVPRKVVELSNGELVYYNYIEGSIPLYLALIAVEFIILHIHKRRLPSSTESDWIPESGYYEAADCWSSVAAGAMDVLLSIMVIERFTLKEYVYDYIHDNYAIGNLDLTWAPQWMKMLIFGSLIELCYYSFHRMSHEIGFIWAMGHANHHSSEHFNFSTALRQGYLQQAVSWVFYLPLAVLGVPTDVSMTYRTWNIMYQFWIHTSIVGPLPWPLEEIMMTPSNHRIHHDRRLHKNFGGTLVVYDKLFGTYLKEPAQAACVYGWAVPSKSWVDSVFQLQAFSRQSRSWWKGPGYYTTTAARVCPPAPRLARLTRSTTASVPLKIYIAVQFLVSTLCGLLLESSDRNMVLAAYSLFSYIAQGFLFDGNATYEVGRCVLFSFVGLFYGGPYGALCSVWSMVSLGCIHAIVYGSGRPKIASEHRSSVAQ</sequence>
<reference evidence="9 10" key="1">
    <citation type="submission" date="2020-04" db="EMBL/GenBank/DDBJ databases">
        <title>Perkinsus olseni comparative genomics.</title>
        <authorList>
            <person name="Bogema D.R."/>
        </authorList>
    </citation>
    <scope>NUCLEOTIDE SEQUENCE [LARGE SCALE GENOMIC DNA]</scope>
    <source>
        <strain evidence="9">00978-12</strain>
    </source>
</reference>
<evidence type="ECO:0000313" key="9">
    <source>
        <dbReference type="EMBL" id="KAF4694056.1"/>
    </source>
</evidence>
<evidence type="ECO:0000313" key="10">
    <source>
        <dbReference type="Proteomes" id="UP000541610"/>
    </source>
</evidence>
<feature type="transmembrane region" description="Helical" evidence="7">
    <location>
        <begin position="406"/>
        <end position="429"/>
    </location>
</feature>
<evidence type="ECO:0000256" key="5">
    <source>
        <dbReference type="ARBA" id="ARBA00023098"/>
    </source>
</evidence>
<dbReference type="OrthoDB" id="6354873at2759"/>
<feature type="transmembrane region" description="Helical" evidence="7">
    <location>
        <begin position="16"/>
        <end position="34"/>
    </location>
</feature>
<dbReference type="PANTHER" id="PTHR21624:SF1">
    <property type="entry name" value="ALKYLGLYCEROL MONOOXYGENASE"/>
    <property type="match status" value="1"/>
</dbReference>
<proteinExistence type="predicted"/>
<evidence type="ECO:0000256" key="2">
    <source>
        <dbReference type="ARBA" id="ARBA00022692"/>
    </source>
</evidence>
<dbReference type="GO" id="GO:0006643">
    <property type="term" value="P:membrane lipid metabolic process"/>
    <property type="evidence" value="ECO:0007669"/>
    <property type="project" value="TreeGrafter"/>
</dbReference>
<evidence type="ECO:0000259" key="8">
    <source>
        <dbReference type="Pfam" id="PF04116"/>
    </source>
</evidence>
<dbReference type="InterPro" id="IPR006694">
    <property type="entry name" value="Fatty_acid_hydroxylase"/>
</dbReference>
<dbReference type="Pfam" id="PF04116">
    <property type="entry name" value="FA_hydroxylase"/>
    <property type="match status" value="1"/>
</dbReference>
<feature type="transmembrane region" description="Helical" evidence="7">
    <location>
        <begin position="54"/>
        <end position="73"/>
    </location>
</feature>
<comment type="subcellular location">
    <subcellularLocation>
        <location evidence="1">Endomembrane system</location>
        <topology evidence="1">Multi-pass membrane protein</topology>
    </subcellularLocation>
</comment>
<organism evidence="9 10">
    <name type="scientific">Perkinsus olseni</name>
    <name type="common">Perkinsus atlanticus</name>
    <dbReference type="NCBI Taxonomy" id="32597"/>
    <lineage>
        <taxon>Eukaryota</taxon>
        <taxon>Sar</taxon>
        <taxon>Alveolata</taxon>
        <taxon>Perkinsozoa</taxon>
        <taxon>Perkinsea</taxon>
        <taxon>Perkinsida</taxon>
        <taxon>Perkinsidae</taxon>
        <taxon>Perkinsus</taxon>
    </lineage>
</organism>
<dbReference type="EMBL" id="JABANP010000037">
    <property type="protein sequence ID" value="KAF4694056.1"/>
    <property type="molecule type" value="Genomic_DNA"/>
</dbReference>
<keyword evidence="4" id="KW-0560">Oxidoreductase</keyword>